<name>A0ACB1AQT7_MELEN</name>
<evidence type="ECO:0000313" key="1">
    <source>
        <dbReference type="EMBL" id="CAK5093639.1"/>
    </source>
</evidence>
<protein>
    <submittedName>
        <fullName evidence="1">Uncharacterized protein</fullName>
    </submittedName>
</protein>
<gene>
    <name evidence="1" type="ORF">MENTE1834_LOCUS40419</name>
</gene>
<dbReference type="EMBL" id="CAVMJV010000095">
    <property type="protein sequence ID" value="CAK5093639.1"/>
    <property type="molecule type" value="Genomic_DNA"/>
</dbReference>
<dbReference type="Proteomes" id="UP001497535">
    <property type="component" value="Unassembled WGS sequence"/>
</dbReference>
<comment type="caution">
    <text evidence="1">The sequence shown here is derived from an EMBL/GenBank/DDBJ whole genome shotgun (WGS) entry which is preliminary data.</text>
</comment>
<sequence length="92" mass="10909">MFCCSEMGDFCHLIFKFKINFVFFADFFGGLFLRTFLAEYFCGLLLLFFGGLFFGLIFVDFSCGHLLRTFFLRTYFCGHILRIIFWIFCGFS</sequence>
<accession>A0ACB1AQT7</accession>
<proteinExistence type="predicted"/>
<keyword evidence="2" id="KW-1185">Reference proteome</keyword>
<evidence type="ECO:0000313" key="2">
    <source>
        <dbReference type="Proteomes" id="UP001497535"/>
    </source>
</evidence>
<reference evidence="1" key="1">
    <citation type="submission" date="2023-11" db="EMBL/GenBank/DDBJ databases">
        <authorList>
            <person name="Poullet M."/>
        </authorList>
    </citation>
    <scope>NUCLEOTIDE SEQUENCE</scope>
    <source>
        <strain evidence="1">E1834</strain>
    </source>
</reference>
<organism evidence="1 2">
    <name type="scientific">Meloidogyne enterolobii</name>
    <name type="common">Root-knot nematode worm</name>
    <name type="synonym">Meloidogyne mayaguensis</name>
    <dbReference type="NCBI Taxonomy" id="390850"/>
    <lineage>
        <taxon>Eukaryota</taxon>
        <taxon>Metazoa</taxon>
        <taxon>Ecdysozoa</taxon>
        <taxon>Nematoda</taxon>
        <taxon>Chromadorea</taxon>
        <taxon>Rhabditida</taxon>
        <taxon>Tylenchina</taxon>
        <taxon>Tylenchomorpha</taxon>
        <taxon>Tylenchoidea</taxon>
        <taxon>Meloidogynidae</taxon>
        <taxon>Meloidogyninae</taxon>
        <taxon>Meloidogyne</taxon>
    </lineage>
</organism>